<feature type="domain" description="NYN" evidence="1">
    <location>
        <begin position="11"/>
        <end position="141"/>
    </location>
</feature>
<sequence length="159" mass="17523">MSQKDNQPLQIGLVVNGPNILSKRFNIRIEDIPNILRSLGRIVIGKVVLNHNIAPKLVEIILDSGLEPIIVNGRVDVAVAVETMKIIYNPKINILALGVRDAHFMPLVIEAKKMGKEVIIITPKDEISDALQNTADKVIELSGNQFRDWTATSSKLTSP</sequence>
<evidence type="ECO:0000313" key="2">
    <source>
        <dbReference type="EMBL" id="USG99319.1"/>
    </source>
</evidence>
<protein>
    <submittedName>
        <fullName evidence="2">NYN domain-containing protein</fullName>
    </submittedName>
</protein>
<dbReference type="PANTHER" id="PTHR35811">
    <property type="entry name" value="SLR1870 PROTEIN"/>
    <property type="match status" value="1"/>
</dbReference>
<dbReference type="GO" id="GO:0004540">
    <property type="term" value="F:RNA nuclease activity"/>
    <property type="evidence" value="ECO:0007669"/>
    <property type="project" value="InterPro"/>
</dbReference>
<dbReference type="Proteomes" id="UP001056425">
    <property type="component" value="Chromosome"/>
</dbReference>
<dbReference type="GeneID" id="72778122"/>
<evidence type="ECO:0000259" key="1">
    <source>
        <dbReference type="Pfam" id="PF01936"/>
    </source>
</evidence>
<name>A0A9E7SBY0_9EURY</name>
<dbReference type="PANTHER" id="PTHR35811:SF1">
    <property type="entry name" value="HTH OST-TYPE DOMAIN-CONTAINING PROTEIN"/>
    <property type="match status" value="1"/>
</dbReference>
<dbReference type="EMBL" id="CP080572">
    <property type="protein sequence ID" value="USG99319.1"/>
    <property type="molecule type" value="Genomic_DNA"/>
</dbReference>
<dbReference type="Pfam" id="PF01936">
    <property type="entry name" value="NYN"/>
    <property type="match status" value="1"/>
</dbReference>
<dbReference type="AlphaFoldDB" id="A0A9E7SBY0"/>
<organism evidence="2 3">
    <name type="scientific">Thermococcus argininiproducens</name>
    <dbReference type="NCBI Taxonomy" id="2866384"/>
    <lineage>
        <taxon>Archaea</taxon>
        <taxon>Methanobacteriati</taxon>
        <taxon>Methanobacteriota</taxon>
        <taxon>Thermococci</taxon>
        <taxon>Thermococcales</taxon>
        <taxon>Thermococcaceae</taxon>
        <taxon>Thermococcus</taxon>
    </lineage>
</organism>
<dbReference type="RefSeq" id="WP_251948051.1">
    <property type="nucleotide sequence ID" value="NZ_CP080572.1"/>
</dbReference>
<gene>
    <name evidence="2" type="ORF">K1720_07205</name>
</gene>
<proteinExistence type="predicted"/>
<keyword evidence="3" id="KW-1185">Reference proteome</keyword>
<dbReference type="KEGG" id="thei:K1720_07205"/>
<accession>A0A9E7SBY0</accession>
<evidence type="ECO:0000313" key="3">
    <source>
        <dbReference type="Proteomes" id="UP001056425"/>
    </source>
</evidence>
<reference evidence="2 3" key="1">
    <citation type="submission" date="2021-08" db="EMBL/GenBank/DDBJ databases">
        <title>Thermococcus onnuriiensis IOH2.</title>
        <authorList>
            <person name="Park Y.-J."/>
        </authorList>
    </citation>
    <scope>NUCLEOTIDE SEQUENCE [LARGE SCALE GENOMIC DNA]</scope>
    <source>
        <strain evidence="2 3">IOH2</strain>
    </source>
</reference>
<dbReference type="InterPro" id="IPR021139">
    <property type="entry name" value="NYN"/>
</dbReference>
<dbReference type="CDD" id="cd18726">
    <property type="entry name" value="PIN_LabA-like"/>
    <property type="match status" value="1"/>
</dbReference>
<dbReference type="Gene3D" id="3.40.50.1010">
    <property type="entry name" value="5'-nuclease"/>
    <property type="match status" value="1"/>
</dbReference>